<evidence type="ECO:0000256" key="2">
    <source>
        <dbReference type="ARBA" id="ARBA00022692"/>
    </source>
</evidence>
<accession>A0A4R5XGU5</accession>
<evidence type="ECO:0000256" key="3">
    <source>
        <dbReference type="ARBA" id="ARBA00022989"/>
    </source>
</evidence>
<dbReference type="EMBL" id="ML170156">
    <property type="protein sequence ID" value="TDL29427.1"/>
    <property type="molecule type" value="Genomic_DNA"/>
</dbReference>
<keyword evidence="2 6" id="KW-0812">Transmembrane</keyword>
<dbReference type="Pfam" id="PF10176">
    <property type="entry name" value="NEDD4_Bsd2"/>
    <property type="match status" value="1"/>
</dbReference>
<keyword evidence="8" id="KW-1185">Reference proteome</keyword>
<feature type="transmembrane region" description="Helical" evidence="6">
    <location>
        <begin position="224"/>
        <end position="245"/>
    </location>
</feature>
<dbReference type="GO" id="GO:0030001">
    <property type="term" value="P:metal ion transport"/>
    <property type="evidence" value="ECO:0007669"/>
    <property type="project" value="InterPro"/>
</dbReference>
<evidence type="ECO:0000313" key="7">
    <source>
        <dbReference type="EMBL" id="TDL29427.1"/>
    </source>
</evidence>
<dbReference type="PANTHER" id="PTHR13396">
    <property type="entry name" value="NEDD4 FAMILY INTERACTING PROTEIN 1/2"/>
    <property type="match status" value="1"/>
</dbReference>
<dbReference type="GO" id="GO:0031398">
    <property type="term" value="P:positive regulation of protein ubiquitination"/>
    <property type="evidence" value="ECO:0007669"/>
    <property type="project" value="TreeGrafter"/>
</dbReference>
<organism evidence="7 8">
    <name type="scientific">Rickenella mellea</name>
    <dbReference type="NCBI Taxonomy" id="50990"/>
    <lineage>
        <taxon>Eukaryota</taxon>
        <taxon>Fungi</taxon>
        <taxon>Dikarya</taxon>
        <taxon>Basidiomycota</taxon>
        <taxon>Agaricomycotina</taxon>
        <taxon>Agaricomycetes</taxon>
        <taxon>Hymenochaetales</taxon>
        <taxon>Rickenellaceae</taxon>
        <taxon>Rickenella</taxon>
    </lineage>
</organism>
<dbReference type="GO" id="GO:0006511">
    <property type="term" value="P:ubiquitin-dependent protein catabolic process"/>
    <property type="evidence" value="ECO:0007669"/>
    <property type="project" value="TreeGrafter"/>
</dbReference>
<feature type="region of interest" description="Disordered" evidence="5">
    <location>
        <begin position="1"/>
        <end position="58"/>
    </location>
</feature>
<sequence>MPGQYAPLPNPRNDPVNADDEMDAAFDDSDDESIGEDHPLRPTNTSSPHRHLDDTHIAIGHPEVIPGTYDFENVDYDYPPPGSPPRRDRALPDNDLGNSNGVIPTSPVGISLPRIGWFRRAAGAILPTHYSRLPTTGAVGGGTRNDGVFANVTAKPTLPRQLFSEDDPHVSPEDAQKDAPPSYSSAQADAVPPYWETTVHAPSSPGAAGEMVVDGLPTGVVFSFLWNLLISISFQFVGFLLTYLMHTTHAAKFGSRAGLGVTLIQYGFTLRAEKNGDNSEDGSLWGASDPAPSPVPSFPTAAAAEAWHNNSPNATTTGVPLEFGLYMSDVTSEWLAFLLMTIGWFLVLTSALGFWRVKRWERSIQLSNERSTVVPGPSVDGNDLFVPFERAFTLRSLNRDMFRQGLGLGGGMRRFETDEADHREDQTEDGHISVTLHNWTPTESERAHRLAEAIVSERRLQRDLRAAGLL</sequence>
<keyword evidence="3 6" id="KW-1133">Transmembrane helix</keyword>
<reference evidence="7 8" key="1">
    <citation type="submission" date="2018-06" db="EMBL/GenBank/DDBJ databases">
        <title>A transcriptomic atlas of mushroom development highlights an independent origin of complex multicellularity.</title>
        <authorList>
            <consortium name="DOE Joint Genome Institute"/>
            <person name="Krizsan K."/>
            <person name="Almasi E."/>
            <person name="Merenyi Z."/>
            <person name="Sahu N."/>
            <person name="Viragh M."/>
            <person name="Koszo T."/>
            <person name="Mondo S."/>
            <person name="Kiss B."/>
            <person name="Balint B."/>
            <person name="Kues U."/>
            <person name="Barry K."/>
            <person name="Hegedus J.C."/>
            <person name="Henrissat B."/>
            <person name="Johnson J."/>
            <person name="Lipzen A."/>
            <person name="Ohm R."/>
            <person name="Nagy I."/>
            <person name="Pangilinan J."/>
            <person name="Yan J."/>
            <person name="Xiong Y."/>
            <person name="Grigoriev I.V."/>
            <person name="Hibbett D.S."/>
            <person name="Nagy L.G."/>
        </authorList>
    </citation>
    <scope>NUCLEOTIDE SEQUENCE [LARGE SCALE GENOMIC DNA]</scope>
    <source>
        <strain evidence="7 8">SZMC22713</strain>
    </source>
</reference>
<evidence type="ECO:0008006" key="9">
    <source>
        <dbReference type="Google" id="ProtNLM"/>
    </source>
</evidence>
<gene>
    <name evidence="7" type="ORF">BD410DRAFT_709717</name>
</gene>
<feature type="region of interest" description="Disordered" evidence="5">
    <location>
        <begin position="160"/>
        <end position="188"/>
    </location>
</feature>
<feature type="compositionally biased region" description="Basic and acidic residues" evidence="5">
    <location>
        <begin position="166"/>
        <end position="177"/>
    </location>
</feature>
<proteinExistence type="predicted"/>
<protein>
    <recommendedName>
        <fullName evidence="9">Metal homeostatis protein bsd2</fullName>
    </recommendedName>
</protein>
<evidence type="ECO:0000256" key="4">
    <source>
        <dbReference type="ARBA" id="ARBA00023136"/>
    </source>
</evidence>
<dbReference type="GO" id="GO:0005794">
    <property type="term" value="C:Golgi apparatus"/>
    <property type="evidence" value="ECO:0007669"/>
    <property type="project" value="TreeGrafter"/>
</dbReference>
<feature type="compositionally biased region" description="Acidic residues" evidence="5">
    <location>
        <begin position="17"/>
        <end position="34"/>
    </location>
</feature>
<dbReference type="GO" id="GO:0005783">
    <property type="term" value="C:endoplasmic reticulum"/>
    <property type="evidence" value="ECO:0007669"/>
    <property type="project" value="TreeGrafter"/>
</dbReference>
<dbReference type="GO" id="GO:0016020">
    <property type="term" value="C:membrane"/>
    <property type="evidence" value="ECO:0007669"/>
    <property type="project" value="UniProtKB-SubCell"/>
</dbReference>
<dbReference type="InterPro" id="IPR019325">
    <property type="entry name" value="NEDD4/Bsd2"/>
</dbReference>
<evidence type="ECO:0000313" key="8">
    <source>
        <dbReference type="Proteomes" id="UP000294933"/>
    </source>
</evidence>
<dbReference type="PANTHER" id="PTHR13396:SF5">
    <property type="entry name" value="NEDD4 FAMILY INTERACTING PROTEIN"/>
    <property type="match status" value="1"/>
</dbReference>
<dbReference type="OrthoDB" id="10003116at2759"/>
<dbReference type="AlphaFoldDB" id="A0A4R5XGU5"/>
<dbReference type="Proteomes" id="UP000294933">
    <property type="component" value="Unassembled WGS sequence"/>
</dbReference>
<evidence type="ECO:0000256" key="6">
    <source>
        <dbReference type="SAM" id="Phobius"/>
    </source>
</evidence>
<name>A0A4R5XGU5_9AGAM</name>
<feature type="region of interest" description="Disordered" evidence="5">
    <location>
        <begin position="72"/>
        <end position="106"/>
    </location>
</feature>
<evidence type="ECO:0000256" key="1">
    <source>
        <dbReference type="ARBA" id="ARBA00004141"/>
    </source>
</evidence>
<dbReference type="STRING" id="50990.A0A4R5XGU5"/>
<dbReference type="VEuPathDB" id="FungiDB:BD410DRAFT_709717"/>
<dbReference type="CDD" id="cd22212">
    <property type="entry name" value="NDFIP-like"/>
    <property type="match status" value="1"/>
</dbReference>
<keyword evidence="4 6" id="KW-0472">Membrane</keyword>
<evidence type="ECO:0000256" key="5">
    <source>
        <dbReference type="SAM" id="MobiDB-lite"/>
    </source>
</evidence>
<dbReference type="GO" id="GO:0007034">
    <property type="term" value="P:vacuolar transport"/>
    <property type="evidence" value="ECO:0007669"/>
    <property type="project" value="InterPro"/>
</dbReference>
<feature type="transmembrane region" description="Helical" evidence="6">
    <location>
        <begin position="334"/>
        <end position="355"/>
    </location>
</feature>
<comment type="subcellular location">
    <subcellularLocation>
        <location evidence="1">Membrane</location>
        <topology evidence="1">Multi-pass membrane protein</topology>
    </subcellularLocation>
</comment>
<dbReference type="GO" id="GO:0048471">
    <property type="term" value="C:perinuclear region of cytoplasm"/>
    <property type="evidence" value="ECO:0007669"/>
    <property type="project" value="TreeGrafter"/>
</dbReference>